<dbReference type="EMBL" id="CAVMJV010000004">
    <property type="protein sequence ID" value="CAK5024435.1"/>
    <property type="molecule type" value="Genomic_DNA"/>
</dbReference>
<name>A0ACB0XZG0_MELEN</name>
<organism evidence="1 2">
    <name type="scientific">Meloidogyne enterolobii</name>
    <name type="common">Root-knot nematode worm</name>
    <name type="synonym">Meloidogyne mayaguensis</name>
    <dbReference type="NCBI Taxonomy" id="390850"/>
    <lineage>
        <taxon>Eukaryota</taxon>
        <taxon>Metazoa</taxon>
        <taxon>Ecdysozoa</taxon>
        <taxon>Nematoda</taxon>
        <taxon>Chromadorea</taxon>
        <taxon>Rhabditida</taxon>
        <taxon>Tylenchina</taxon>
        <taxon>Tylenchomorpha</taxon>
        <taxon>Tylenchoidea</taxon>
        <taxon>Meloidogynidae</taxon>
        <taxon>Meloidogyninae</taxon>
        <taxon>Meloidogyne</taxon>
    </lineage>
</organism>
<sequence>MEVMDGALRRTGIPMTGMKVGMDNTVIMGMEYIMMDMENMGIGDMIGMEMMDGDMATNIKTITVGKNFVFSNNIVSAWKTIPENTTL</sequence>
<evidence type="ECO:0000313" key="2">
    <source>
        <dbReference type="Proteomes" id="UP001497535"/>
    </source>
</evidence>
<evidence type="ECO:0000313" key="1">
    <source>
        <dbReference type="EMBL" id="CAK5024435.1"/>
    </source>
</evidence>
<proteinExistence type="predicted"/>
<dbReference type="Proteomes" id="UP001497535">
    <property type="component" value="Unassembled WGS sequence"/>
</dbReference>
<comment type="caution">
    <text evidence="1">The sequence shown here is derived from an EMBL/GenBank/DDBJ whole genome shotgun (WGS) entry which is preliminary data.</text>
</comment>
<gene>
    <name evidence="1" type="ORF">MENTE1834_LOCUS5498</name>
</gene>
<keyword evidence="2" id="KW-1185">Reference proteome</keyword>
<accession>A0ACB0XZG0</accession>
<protein>
    <submittedName>
        <fullName evidence="1">Uncharacterized protein</fullName>
    </submittedName>
</protein>
<reference evidence="1" key="1">
    <citation type="submission" date="2023-11" db="EMBL/GenBank/DDBJ databases">
        <authorList>
            <person name="Poullet M."/>
        </authorList>
    </citation>
    <scope>NUCLEOTIDE SEQUENCE</scope>
    <source>
        <strain evidence="1">E1834</strain>
    </source>
</reference>